<gene>
    <name evidence="1" type="ORF">NCTC10526_02813</name>
</gene>
<evidence type="ECO:0000313" key="1">
    <source>
        <dbReference type="EMBL" id="SUD98832.1"/>
    </source>
</evidence>
<dbReference type="AlphaFoldDB" id="A0A379LPM3"/>
<dbReference type="Proteomes" id="UP000254123">
    <property type="component" value="Unassembled WGS sequence"/>
</dbReference>
<accession>A0A379LPM3</accession>
<organism evidence="1 2">
    <name type="scientific">Psychrobacter phenylpyruvicus</name>
    <dbReference type="NCBI Taxonomy" id="29432"/>
    <lineage>
        <taxon>Bacteria</taxon>
        <taxon>Pseudomonadati</taxon>
        <taxon>Pseudomonadota</taxon>
        <taxon>Gammaproteobacteria</taxon>
        <taxon>Moraxellales</taxon>
        <taxon>Moraxellaceae</taxon>
        <taxon>Psychrobacter</taxon>
    </lineage>
</organism>
<proteinExistence type="predicted"/>
<evidence type="ECO:0000313" key="2">
    <source>
        <dbReference type="Proteomes" id="UP000254123"/>
    </source>
</evidence>
<name>A0A379LPM3_9GAMM</name>
<keyword evidence="2" id="KW-1185">Reference proteome</keyword>
<dbReference type="EMBL" id="UGVC01000005">
    <property type="protein sequence ID" value="SUD98832.1"/>
    <property type="molecule type" value="Genomic_DNA"/>
</dbReference>
<protein>
    <submittedName>
        <fullName evidence="1">Uncharacterized protein</fullName>
    </submittedName>
</protein>
<reference evidence="1 2" key="1">
    <citation type="submission" date="2018-06" db="EMBL/GenBank/DDBJ databases">
        <authorList>
            <consortium name="Pathogen Informatics"/>
            <person name="Doyle S."/>
        </authorList>
    </citation>
    <scope>NUCLEOTIDE SEQUENCE [LARGE SCALE GENOMIC DNA]</scope>
    <source>
        <strain evidence="1 2">NCTC10526</strain>
    </source>
</reference>
<sequence>MSEHVAACAYNHIENERIYYGVHRRNCVPYNVMKQMSHVTA</sequence>